<dbReference type="EMBL" id="JRZE01000004">
    <property type="protein sequence ID" value="KHF43978.1"/>
    <property type="molecule type" value="Genomic_DNA"/>
</dbReference>
<dbReference type="PANTHER" id="PTHR12149">
    <property type="entry name" value="FRUCTOSAMINE 3 KINASE-RELATED PROTEIN"/>
    <property type="match status" value="1"/>
</dbReference>
<dbReference type="PANTHER" id="PTHR12149:SF8">
    <property type="entry name" value="PROTEIN-RIBULOSAMINE 3-KINASE"/>
    <property type="match status" value="1"/>
</dbReference>
<dbReference type="InterPro" id="IPR011009">
    <property type="entry name" value="Kinase-like_dom_sf"/>
</dbReference>
<name>A0A837DAS0_9PSEU</name>
<comment type="caution">
    <text evidence="3">The sequence shown here is derived from an EMBL/GenBank/DDBJ whole genome shotgun (WGS) entry which is preliminary data.</text>
</comment>
<dbReference type="GO" id="GO:0016301">
    <property type="term" value="F:kinase activity"/>
    <property type="evidence" value="ECO:0007669"/>
    <property type="project" value="UniProtKB-UniRule"/>
</dbReference>
<keyword evidence="1 3" id="KW-0418">Kinase</keyword>
<comment type="similarity">
    <text evidence="1">Belongs to the fructosamine kinase family.</text>
</comment>
<dbReference type="Gene3D" id="1.10.510.10">
    <property type="entry name" value="Transferase(Phosphotransferase) domain 1"/>
    <property type="match status" value="1"/>
</dbReference>
<dbReference type="InterPro" id="IPR016477">
    <property type="entry name" value="Fructo-/Ketosamine-3-kinase"/>
</dbReference>
<reference evidence="3 4" key="1">
    <citation type="submission" date="2014-10" db="EMBL/GenBank/DDBJ databases">
        <title>Genome sequence of Micropolyspora internatus JCM3315.</title>
        <authorList>
            <person name="Shin S.-K."/>
            <person name="Yi H."/>
        </authorList>
    </citation>
    <scope>NUCLEOTIDE SEQUENCE [LARGE SCALE GENOMIC DNA]</scope>
    <source>
        <strain evidence="3 4">JCM 3315</strain>
    </source>
</reference>
<dbReference type="Pfam" id="PF03881">
    <property type="entry name" value="Fructosamin_kin"/>
    <property type="match status" value="1"/>
</dbReference>
<evidence type="ECO:0000313" key="4">
    <source>
        <dbReference type="Proteomes" id="UP000030848"/>
    </source>
</evidence>
<evidence type="ECO:0000313" key="3">
    <source>
        <dbReference type="EMBL" id="KHF43978.1"/>
    </source>
</evidence>
<dbReference type="Gene3D" id="1.20.1270.240">
    <property type="match status" value="1"/>
</dbReference>
<accession>A0A837DAS0</accession>
<evidence type="ECO:0000256" key="2">
    <source>
        <dbReference type="SAM" id="MobiDB-lite"/>
    </source>
</evidence>
<proteinExistence type="inferred from homology"/>
<organism evidence="3 4">
    <name type="scientific">Saccharomonospora viridis</name>
    <dbReference type="NCBI Taxonomy" id="1852"/>
    <lineage>
        <taxon>Bacteria</taxon>
        <taxon>Bacillati</taxon>
        <taxon>Actinomycetota</taxon>
        <taxon>Actinomycetes</taxon>
        <taxon>Pseudonocardiales</taxon>
        <taxon>Pseudonocardiaceae</taxon>
        <taxon>Saccharomonospora</taxon>
    </lineage>
</organism>
<sequence>MDPAEPMSLSEAGRAAERHTGTRATGERRIAGAASVVSLSDGREVVVKRGSGPDAARAEAAGLRWLGEPGGAGDVPVPTVHGVDDTWLVIDYIPAGSPSVEAAEAFGRGLAALHARSAPAFGAAPPGGPTNAWIGLARMRNEPHDDWPTFYARCRVEPYVREGVDSGLFSPRQAAVFDEVCTRLPELAGPPEPPSRLHGDAWSGNVHWAADGRVWLIDPAAHGGHRETDLAMLRLFGAPLLDHVLGAYREKAQDAGRPLAPDHEARVPLHQLFPLLVHAVLFGGGYVGQALTAAQAALRV</sequence>
<protein>
    <submittedName>
        <fullName evidence="3">Fructosamine kinase</fullName>
    </submittedName>
</protein>
<dbReference type="AlphaFoldDB" id="A0A837DAS0"/>
<feature type="region of interest" description="Disordered" evidence="2">
    <location>
        <begin position="1"/>
        <end position="29"/>
    </location>
</feature>
<gene>
    <name evidence="3" type="ORF">MINT15_22830</name>
</gene>
<evidence type="ECO:0000256" key="1">
    <source>
        <dbReference type="PIRNR" id="PIRNR006221"/>
    </source>
</evidence>
<dbReference type="Proteomes" id="UP000030848">
    <property type="component" value="Unassembled WGS sequence"/>
</dbReference>
<feature type="compositionally biased region" description="Basic and acidic residues" evidence="2">
    <location>
        <begin position="14"/>
        <end position="29"/>
    </location>
</feature>
<dbReference type="PIRSF" id="PIRSF006221">
    <property type="entry name" value="Ketosamine-3-kinase"/>
    <property type="match status" value="1"/>
</dbReference>
<dbReference type="Gene3D" id="3.30.200.20">
    <property type="entry name" value="Phosphorylase Kinase, domain 1"/>
    <property type="match status" value="1"/>
</dbReference>
<dbReference type="SUPFAM" id="SSF56112">
    <property type="entry name" value="Protein kinase-like (PK-like)"/>
    <property type="match status" value="1"/>
</dbReference>
<keyword evidence="1" id="KW-0808">Transferase</keyword>